<organism evidence="3 4">
    <name type="scientific">Cucumis sativus</name>
    <name type="common">Cucumber</name>
    <dbReference type="NCBI Taxonomy" id="3659"/>
    <lineage>
        <taxon>Eukaryota</taxon>
        <taxon>Viridiplantae</taxon>
        <taxon>Streptophyta</taxon>
        <taxon>Embryophyta</taxon>
        <taxon>Tracheophyta</taxon>
        <taxon>Spermatophyta</taxon>
        <taxon>Magnoliopsida</taxon>
        <taxon>eudicotyledons</taxon>
        <taxon>Gunneridae</taxon>
        <taxon>Pentapetalae</taxon>
        <taxon>rosids</taxon>
        <taxon>fabids</taxon>
        <taxon>Cucurbitales</taxon>
        <taxon>Cucurbitaceae</taxon>
        <taxon>Benincaseae</taxon>
        <taxon>Cucumis</taxon>
    </lineage>
</organism>
<evidence type="ECO:0000313" key="4">
    <source>
        <dbReference type="Proteomes" id="UP000029981"/>
    </source>
</evidence>
<sequence length="175" mass="20452">MAAELIEEMQKVLEELNAMADTQKGRVENYETSLQNIAIAFLVWLRLFFFSLSQTSPNSSLLHCKHWWLLFALTCFSAFLYILLFIHNSLMLSRTERQLHVISRQQIQLHQQIWMLRLQELPQMIEPIIMDHIINGEMGRTSTFERKLYINCILCGFIGIVALELYASRSLLCNA</sequence>
<proteinExistence type="predicted"/>
<name>A0A0A0KUT0_CUCSA</name>
<feature type="transmembrane region" description="Helical" evidence="2">
    <location>
        <begin position="148"/>
        <end position="167"/>
    </location>
</feature>
<protein>
    <submittedName>
        <fullName evidence="3">Uncharacterized protein</fullName>
    </submittedName>
</protein>
<keyword evidence="1" id="KW-0175">Coiled coil</keyword>
<reference evidence="3 4" key="2">
    <citation type="journal article" date="2009" name="PLoS ONE">
        <title>An integrated genetic and cytogenetic map of the cucumber genome.</title>
        <authorList>
            <person name="Ren Y."/>
            <person name="Zhang Z."/>
            <person name="Liu J."/>
            <person name="Staub J.E."/>
            <person name="Han Y."/>
            <person name="Cheng Z."/>
            <person name="Li X."/>
            <person name="Lu J."/>
            <person name="Miao H."/>
            <person name="Kang H."/>
            <person name="Xie B."/>
            <person name="Gu X."/>
            <person name="Wang X."/>
            <person name="Du Y."/>
            <person name="Jin W."/>
            <person name="Huang S."/>
        </authorList>
    </citation>
    <scope>NUCLEOTIDE SEQUENCE [LARGE SCALE GENOMIC DNA]</scope>
    <source>
        <strain evidence="4">cv. 9930</strain>
    </source>
</reference>
<gene>
    <name evidence="3" type="ORF">Csa_5G562290</name>
</gene>
<keyword evidence="2" id="KW-1133">Transmembrane helix</keyword>
<reference evidence="3 4" key="4">
    <citation type="journal article" date="2011" name="BMC Genomics">
        <title>RNA-Seq improves annotation of protein-coding genes in the cucumber genome.</title>
        <authorList>
            <person name="Li Z."/>
            <person name="Zhang Z."/>
            <person name="Yan P."/>
            <person name="Huang S."/>
            <person name="Fei Z."/>
            <person name="Lin K."/>
        </authorList>
    </citation>
    <scope>NUCLEOTIDE SEQUENCE [LARGE SCALE GENOMIC DNA]</scope>
    <source>
        <strain evidence="4">cv. 9930</strain>
    </source>
</reference>
<dbReference type="AlphaFoldDB" id="A0A0A0KUT0"/>
<feature type="transmembrane region" description="Helical" evidence="2">
    <location>
        <begin position="34"/>
        <end position="54"/>
    </location>
</feature>
<feature type="coiled-coil region" evidence="1">
    <location>
        <begin position="2"/>
        <end position="33"/>
    </location>
</feature>
<dbReference type="Gramene" id="KGN51471">
    <property type="protein sequence ID" value="KGN51471"/>
    <property type="gene ID" value="Csa_5G562290"/>
</dbReference>
<dbReference type="PANTHER" id="PTHR33287:SF8">
    <property type="entry name" value="TRANSMEMBRANE PROTEIN 188"/>
    <property type="match status" value="1"/>
</dbReference>
<accession>A0A0A0KUT0</accession>
<feature type="transmembrane region" description="Helical" evidence="2">
    <location>
        <begin position="66"/>
        <end position="86"/>
    </location>
</feature>
<evidence type="ECO:0000256" key="2">
    <source>
        <dbReference type="SAM" id="Phobius"/>
    </source>
</evidence>
<keyword evidence="2" id="KW-0812">Transmembrane</keyword>
<dbReference type="Proteomes" id="UP000029981">
    <property type="component" value="Chromosome 5"/>
</dbReference>
<reference evidence="3 4" key="1">
    <citation type="journal article" date="2009" name="Nat. Genet.">
        <title>The genome of the cucumber, Cucumis sativus L.</title>
        <authorList>
            <person name="Huang S."/>
            <person name="Li R."/>
            <person name="Zhang Z."/>
            <person name="Li L."/>
            <person name="Gu X."/>
            <person name="Fan W."/>
            <person name="Lucas W.J."/>
            <person name="Wang X."/>
            <person name="Xie B."/>
            <person name="Ni P."/>
            <person name="Ren Y."/>
            <person name="Zhu H."/>
            <person name="Li J."/>
            <person name="Lin K."/>
            <person name="Jin W."/>
            <person name="Fei Z."/>
            <person name="Li G."/>
            <person name="Staub J."/>
            <person name="Kilian A."/>
            <person name="van der Vossen E.A."/>
            <person name="Wu Y."/>
            <person name="Guo J."/>
            <person name="He J."/>
            <person name="Jia Z."/>
            <person name="Ren Y."/>
            <person name="Tian G."/>
            <person name="Lu Y."/>
            <person name="Ruan J."/>
            <person name="Qian W."/>
            <person name="Wang M."/>
            <person name="Huang Q."/>
            <person name="Li B."/>
            <person name="Xuan Z."/>
            <person name="Cao J."/>
            <person name="Asan"/>
            <person name="Wu Z."/>
            <person name="Zhang J."/>
            <person name="Cai Q."/>
            <person name="Bai Y."/>
            <person name="Zhao B."/>
            <person name="Han Y."/>
            <person name="Li Y."/>
            <person name="Li X."/>
            <person name="Wang S."/>
            <person name="Shi Q."/>
            <person name="Liu S."/>
            <person name="Cho W.K."/>
            <person name="Kim J.Y."/>
            <person name="Xu Y."/>
            <person name="Heller-Uszynska K."/>
            <person name="Miao H."/>
            <person name="Cheng Z."/>
            <person name="Zhang S."/>
            <person name="Wu J."/>
            <person name="Yang Y."/>
            <person name="Kang H."/>
            <person name="Li M."/>
            <person name="Liang H."/>
            <person name="Ren X."/>
            <person name="Shi Z."/>
            <person name="Wen M."/>
            <person name="Jian M."/>
            <person name="Yang H."/>
            <person name="Zhang G."/>
            <person name="Yang Z."/>
            <person name="Chen R."/>
            <person name="Liu S."/>
            <person name="Li J."/>
            <person name="Ma L."/>
            <person name="Liu H."/>
            <person name="Zhou Y."/>
            <person name="Zhao J."/>
            <person name="Fang X."/>
            <person name="Li G."/>
            <person name="Fang L."/>
            <person name="Li Y."/>
            <person name="Liu D."/>
            <person name="Zheng H."/>
            <person name="Zhang Y."/>
            <person name="Qin N."/>
            <person name="Li Z."/>
            <person name="Yang G."/>
            <person name="Yang S."/>
            <person name="Bolund L."/>
            <person name="Kristiansen K."/>
            <person name="Zheng H."/>
            <person name="Li S."/>
            <person name="Zhang X."/>
            <person name="Yang H."/>
            <person name="Wang J."/>
            <person name="Sun R."/>
            <person name="Zhang B."/>
            <person name="Jiang S."/>
            <person name="Wang J."/>
            <person name="Du Y."/>
            <person name="Li S."/>
        </authorList>
    </citation>
    <scope>NUCLEOTIDE SEQUENCE [LARGE SCALE GENOMIC DNA]</scope>
    <source>
        <strain evidence="4">cv. 9930</strain>
    </source>
</reference>
<evidence type="ECO:0000313" key="3">
    <source>
        <dbReference type="EMBL" id="KGN51471.1"/>
    </source>
</evidence>
<dbReference type="PANTHER" id="PTHR33287">
    <property type="entry name" value="OS03G0453550 PROTEIN"/>
    <property type="match status" value="1"/>
</dbReference>
<keyword evidence="4" id="KW-1185">Reference proteome</keyword>
<reference evidence="3 4" key="3">
    <citation type="journal article" date="2010" name="BMC Genomics">
        <title>Transcriptome sequencing and comparative analysis of cucumber flowers with different sex types.</title>
        <authorList>
            <person name="Guo S."/>
            <person name="Zheng Y."/>
            <person name="Joung J.G."/>
            <person name="Liu S."/>
            <person name="Zhang Z."/>
            <person name="Crasta O.R."/>
            <person name="Sobral B.W."/>
            <person name="Xu Y."/>
            <person name="Huang S."/>
            <person name="Fei Z."/>
        </authorList>
    </citation>
    <scope>NUCLEOTIDE SEQUENCE [LARGE SCALE GENOMIC DNA]</scope>
    <source>
        <strain evidence="4">cv. 9930</strain>
    </source>
</reference>
<dbReference type="EMBL" id="CM002926">
    <property type="protein sequence ID" value="KGN51471.1"/>
    <property type="molecule type" value="Genomic_DNA"/>
</dbReference>
<keyword evidence="2" id="KW-0472">Membrane</keyword>
<evidence type="ECO:0000256" key="1">
    <source>
        <dbReference type="SAM" id="Coils"/>
    </source>
</evidence>